<dbReference type="AlphaFoldDB" id="A0AAW6CAF5"/>
<organism evidence="2 3">
    <name type="scientific">Flavonifractor plautii</name>
    <name type="common">Fusobacterium plautii</name>
    <dbReference type="NCBI Taxonomy" id="292800"/>
    <lineage>
        <taxon>Bacteria</taxon>
        <taxon>Bacillati</taxon>
        <taxon>Bacillota</taxon>
        <taxon>Clostridia</taxon>
        <taxon>Eubacteriales</taxon>
        <taxon>Oscillospiraceae</taxon>
        <taxon>Flavonifractor</taxon>
    </lineage>
</organism>
<dbReference type="EMBL" id="JAQLWO010000045">
    <property type="protein sequence ID" value="MDB7908809.1"/>
    <property type="molecule type" value="Genomic_DNA"/>
</dbReference>
<dbReference type="Proteomes" id="UP001211006">
    <property type="component" value="Unassembled WGS sequence"/>
</dbReference>
<sequence length="290" mass="31599">MSQTKSYFFNAEPTEDLSSHPTGYDREYDADDHAAFFRPFFSEKGVMAGQYADACKVSVQGGEGTTLQVAAGAVYIRGRAAIFDGTETVAVSQDCKIVCRMNKGADVRAFQLLAITGELQDTEDVCDLQLATAHLEAISGGHKVVLTDTRTFLSYMGQPAYYPPDSDSLPYVLWLYTLGFPMDEEQRQMVEGNPSLMAIFNASLGAQRSSAVDFTAAEWTGDGSKTLTIPRTKHGRQTGRFAYTLRHKVSGQLKGGTWAVLCTSVTYDEASGNILLTCEDAYDGQICFSA</sequence>
<dbReference type="RefSeq" id="WP_148341157.1">
    <property type="nucleotide sequence ID" value="NZ_CANCWG010000002.1"/>
</dbReference>
<reference evidence="2" key="1">
    <citation type="submission" date="2023-01" db="EMBL/GenBank/DDBJ databases">
        <title>Human gut microbiome strain richness.</title>
        <authorList>
            <person name="Chen-Liaw A."/>
        </authorList>
    </citation>
    <scope>NUCLEOTIDE SEQUENCE</scope>
    <source>
        <strain evidence="2">2225st1_A6_2225SCRN_200828</strain>
    </source>
</reference>
<protein>
    <submittedName>
        <fullName evidence="2">Uncharacterized protein</fullName>
    </submittedName>
</protein>
<evidence type="ECO:0000313" key="3">
    <source>
        <dbReference type="Proteomes" id="UP001211006"/>
    </source>
</evidence>
<evidence type="ECO:0000313" key="2">
    <source>
        <dbReference type="EMBL" id="MDB7908809.1"/>
    </source>
</evidence>
<proteinExistence type="predicted"/>
<comment type="caution">
    <text evidence="2">The sequence shown here is derived from an EMBL/GenBank/DDBJ whole genome shotgun (WGS) entry which is preliminary data.</text>
</comment>
<gene>
    <name evidence="2" type="ORF">PND83_22760</name>
</gene>
<accession>A0AAW6CAF5</accession>
<name>A0AAW6CAF5_FLAPL</name>
<feature type="region of interest" description="Disordered" evidence="1">
    <location>
        <begin position="1"/>
        <end position="21"/>
    </location>
</feature>
<evidence type="ECO:0000256" key="1">
    <source>
        <dbReference type="SAM" id="MobiDB-lite"/>
    </source>
</evidence>